<feature type="compositionally biased region" description="Basic and acidic residues" evidence="9">
    <location>
        <begin position="30"/>
        <end position="39"/>
    </location>
</feature>
<keyword evidence="3" id="KW-0813">Transport</keyword>
<feature type="transmembrane region" description="Helical" evidence="10">
    <location>
        <begin position="602"/>
        <end position="621"/>
    </location>
</feature>
<keyword evidence="4 10" id="KW-0812">Transmembrane</keyword>
<keyword evidence="5" id="KW-0571">Peptide transport</keyword>
<name>A0A8I2YPF3_9AGAM</name>
<dbReference type="NCBIfam" id="TIGR00728">
    <property type="entry name" value="OPT_sfam"/>
    <property type="match status" value="1"/>
</dbReference>
<keyword evidence="8 10" id="KW-0472">Membrane</keyword>
<dbReference type="GO" id="GO:0035673">
    <property type="term" value="F:oligopeptide transmembrane transporter activity"/>
    <property type="evidence" value="ECO:0007669"/>
    <property type="project" value="InterPro"/>
</dbReference>
<comment type="caution">
    <text evidence="11">The sequence shown here is derived from an EMBL/GenBank/DDBJ whole genome shotgun (WGS) entry which is preliminary data.</text>
</comment>
<protein>
    <submittedName>
        <fullName evidence="11">OPT oligopeptide transporter protein-domain-containing protein</fullName>
    </submittedName>
</protein>
<comment type="subcellular location">
    <subcellularLocation>
        <location evidence="1">Membrane</location>
        <topology evidence="1">Multi-pass membrane protein</topology>
    </subcellularLocation>
</comment>
<feature type="transmembrane region" description="Helical" evidence="10">
    <location>
        <begin position="181"/>
        <end position="205"/>
    </location>
</feature>
<feature type="transmembrane region" description="Helical" evidence="10">
    <location>
        <begin position="148"/>
        <end position="169"/>
    </location>
</feature>
<evidence type="ECO:0000256" key="10">
    <source>
        <dbReference type="SAM" id="Phobius"/>
    </source>
</evidence>
<feature type="transmembrane region" description="Helical" evidence="10">
    <location>
        <begin position="673"/>
        <end position="691"/>
    </location>
</feature>
<dbReference type="EMBL" id="JAGFBS010000012">
    <property type="protein sequence ID" value="KAG6376474.1"/>
    <property type="molecule type" value="Genomic_DNA"/>
</dbReference>
<sequence>MVNEDSNIQPDGYPTTLPSCSDEKPFEEDEKSHYAKTDVEAALNPPTDDASDIVLHSEREIATHVISVDDDPSLNPWTFRAFFLGLGLSAFGGSLAEIYYFKPQTVLVSLMFLAIISYVLGFAMETFIPRHGLFRYLNPHPFNRKENAFIIIMASAAAHSALATEVLAVQRLYYNITPNAAISIFLLFSSQLLGYGIGGVLRPILLYPSKMLYPSVLPLISMFDAFFRDGATARRKLKTFYIVFGVIFIWELFPEWIFPLLTGFSIICLAAPNNAAVSRVFGGSDGNEGLGLLSICFDWQVGFRRTDSLVEKLISHCVVHFRWHQPHGNSFEGTGKLKADRVTNGYGSFSSLSFTTTSGNQQNFPFLSQLLFYENGTVYDQLLILNSNFEVDPTLLAEQGLPYYAGTWVVYLLSTNLGLAATFTHLLLWNRDDLRGAWSWMSPSNLRKKWQDSRWGNVNWRFWNDDGIRGRPREDEDIDPHYAEMLKYPDAPNSWYYATFVVAFAVALVVIYKGNSTLPWWGFVVSVLLAIIFILFVGALYAITGINISVQTFVQMIAGYLHPGQPMANMYFVLYSYNTVVQAGLLLRDLKIGQYAKLPPRASFTAQIIGILLGAILNYFLMNSIIDSQREILLSVQGTNIWSGQQPQQYNSQAIAWGGLGHELFSAGKRYQWVPLSYLVGLVAPVPFWLVHRYWPRFRTDYVYIPIVCAFIGWLCVGINSSSLSLFAVAFLSQWWIRTRYPRWFQKYNYIVAAALDGGMQVMVFILSFAVQGAAGTAHLFPAWWGANQGGNYDRCLYLN</sequence>
<dbReference type="PANTHER" id="PTHR22601">
    <property type="entry name" value="ISP4 LIKE PROTEIN"/>
    <property type="match status" value="1"/>
</dbReference>
<feature type="transmembrane region" description="Helical" evidence="10">
    <location>
        <begin position="568"/>
        <end position="587"/>
    </location>
</feature>
<feature type="transmembrane region" description="Helical" evidence="10">
    <location>
        <begin position="703"/>
        <end position="736"/>
    </location>
</feature>
<evidence type="ECO:0000256" key="6">
    <source>
        <dbReference type="ARBA" id="ARBA00022927"/>
    </source>
</evidence>
<reference evidence="11" key="1">
    <citation type="submission" date="2021-03" db="EMBL/GenBank/DDBJ databases">
        <title>Evolutionary innovations through gain and loss of genes in the ectomycorrhizal Boletales.</title>
        <authorList>
            <person name="Wu G."/>
            <person name="Miyauchi S."/>
            <person name="Morin E."/>
            <person name="Yang Z.-L."/>
            <person name="Xu J."/>
            <person name="Martin F.M."/>
        </authorList>
    </citation>
    <scope>NUCLEOTIDE SEQUENCE</scope>
    <source>
        <strain evidence="11">BR01</strain>
    </source>
</reference>
<feature type="transmembrane region" description="Helical" evidence="10">
    <location>
        <begin position="408"/>
        <end position="429"/>
    </location>
</feature>
<dbReference type="OrthoDB" id="9986677at2759"/>
<accession>A0A8I2YPF3</accession>
<dbReference type="Proteomes" id="UP000683000">
    <property type="component" value="Unassembled WGS sequence"/>
</dbReference>
<evidence type="ECO:0000256" key="1">
    <source>
        <dbReference type="ARBA" id="ARBA00004141"/>
    </source>
</evidence>
<feature type="transmembrane region" description="Helical" evidence="10">
    <location>
        <begin position="211"/>
        <end position="227"/>
    </location>
</feature>
<gene>
    <name evidence="11" type="ORF">JVT61DRAFT_2467</name>
</gene>
<feature type="transmembrane region" description="Helical" evidence="10">
    <location>
        <begin position="107"/>
        <end position="128"/>
    </location>
</feature>
<feature type="transmembrane region" description="Helical" evidence="10">
    <location>
        <begin position="77"/>
        <end position="100"/>
    </location>
</feature>
<keyword evidence="6" id="KW-0653">Protein transport</keyword>
<dbReference type="Pfam" id="PF03169">
    <property type="entry name" value="OPT"/>
    <property type="match status" value="2"/>
</dbReference>
<dbReference type="InterPro" id="IPR004648">
    <property type="entry name" value="Oligpept_transpt"/>
</dbReference>
<comment type="similarity">
    <text evidence="2">Belongs to the oligopeptide OPT transporter family.</text>
</comment>
<evidence type="ECO:0000256" key="9">
    <source>
        <dbReference type="SAM" id="MobiDB-lite"/>
    </source>
</evidence>
<dbReference type="InterPro" id="IPR004813">
    <property type="entry name" value="OPT"/>
</dbReference>
<keyword evidence="7 10" id="KW-1133">Transmembrane helix</keyword>
<feature type="region of interest" description="Disordered" evidence="9">
    <location>
        <begin position="1"/>
        <end position="46"/>
    </location>
</feature>
<proteinExistence type="inferred from homology"/>
<evidence type="ECO:0000256" key="5">
    <source>
        <dbReference type="ARBA" id="ARBA00022856"/>
    </source>
</evidence>
<dbReference type="GO" id="GO:0015031">
    <property type="term" value="P:protein transport"/>
    <property type="evidence" value="ECO:0007669"/>
    <property type="project" value="UniProtKB-KW"/>
</dbReference>
<evidence type="ECO:0000313" key="12">
    <source>
        <dbReference type="Proteomes" id="UP000683000"/>
    </source>
</evidence>
<evidence type="ECO:0000313" key="11">
    <source>
        <dbReference type="EMBL" id="KAG6376474.1"/>
    </source>
</evidence>
<keyword evidence="12" id="KW-1185">Reference proteome</keyword>
<dbReference type="AlphaFoldDB" id="A0A8I2YPF3"/>
<evidence type="ECO:0000256" key="2">
    <source>
        <dbReference type="ARBA" id="ARBA00008807"/>
    </source>
</evidence>
<evidence type="ECO:0000256" key="4">
    <source>
        <dbReference type="ARBA" id="ARBA00022692"/>
    </source>
</evidence>
<evidence type="ECO:0000256" key="8">
    <source>
        <dbReference type="ARBA" id="ARBA00023136"/>
    </source>
</evidence>
<feature type="transmembrane region" description="Helical" evidence="10">
    <location>
        <begin position="239"/>
        <end position="257"/>
    </location>
</feature>
<feature type="transmembrane region" description="Helical" evidence="10">
    <location>
        <begin position="520"/>
        <end position="548"/>
    </location>
</feature>
<organism evidence="11 12">
    <name type="scientific">Boletus reticuloceps</name>
    <dbReference type="NCBI Taxonomy" id="495285"/>
    <lineage>
        <taxon>Eukaryota</taxon>
        <taxon>Fungi</taxon>
        <taxon>Dikarya</taxon>
        <taxon>Basidiomycota</taxon>
        <taxon>Agaricomycotina</taxon>
        <taxon>Agaricomycetes</taxon>
        <taxon>Agaricomycetidae</taxon>
        <taxon>Boletales</taxon>
        <taxon>Boletineae</taxon>
        <taxon>Boletaceae</taxon>
        <taxon>Boletoideae</taxon>
        <taxon>Boletus</taxon>
    </lineage>
</organism>
<evidence type="ECO:0000256" key="7">
    <source>
        <dbReference type="ARBA" id="ARBA00022989"/>
    </source>
</evidence>
<feature type="transmembrane region" description="Helical" evidence="10">
    <location>
        <begin position="495"/>
        <end position="514"/>
    </location>
</feature>
<dbReference type="GO" id="GO:0016020">
    <property type="term" value="C:membrane"/>
    <property type="evidence" value="ECO:0007669"/>
    <property type="project" value="UniProtKB-SubCell"/>
</dbReference>
<feature type="transmembrane region" description="Helical" evidence="10">
    <location>
        <begin position="748"/>
        <end position="771"/>
    </location>
</feature>
<evidence type="ECO:0000256" key="3">
    <source>
        <dbReference type="ARBA" id="ARBA00022448"/>
    </source>
</evidence>